<dbReference type="AlphaFoldDB" id="A0A9Q0L0L3"/>
<dbReference type="InterPro" id="IPR024706">
    <property type="entry name" value="Peroxiredoxin_AhpC-typ"/>
</dbReference>
<keyword evidence="1 7" id="KW-0575">Peroxidase</keyword>
<dbReference type="PIRSF" id="PIRSF000239">
    <property type="entry name" value="AHPC"/>
    <property type="match status" value="1"/>
</dbReference>
<evidence type="ECO:0000313" key="11">
    <source>
        <dbReference type="Proteomes" id="UP001141806"/>
    </source>
</evidence>
<dbReference type="SUPFAM" id="SSF52833">
    <property type="entry name" value="Thioredoxin-like"/>
    <property type="match status" value="1"/>
</dbReference>
<keyword evidence="3 7" id="KW-0560">Oxidoreductase</keyword>
<dbReference type="InterPro" id="IPR000866">
    <property type="entry name" value="AhpC/TSA"/>
</dbReference>
<comment type="similarity">
    <text evidence="5">Belongs to the peroxiredoxin family. Prx6 subfamily.</text>
</comment>
<dbReference type="InterPro" id="IPR019479">
    <property type="entry name" value="Peroxiredoxin_C"/>
</dbReference>
<protein>
    <recommendedName>
        <fullName evidence="7">Peroxiredoxin</fullName>
        <ecNumber evidence="7">1.11.1.24</ecNumber>
    </recommendedName>
</protein>
<comment type="caution">
    <text evidence="10">The sequence shown here is derived from an EMBL/GenBank/DDBJ whole genome shotgun (WGS) entry which is preliminary data.</text>
</comment>
<evidence type="ECO:0000313" key="10">
    <source>
        <dbReference type="EMBL" id="KAJ4980075.1"/>
    </source>
</evidence>
<dbReference type="Gene3D" id="3.40.30.10">
    <property type="entry name" value="Glutaredoxin"/>
    <property type="match status" value="1"/>
</dbReference>
<reference evidence="10" key="1">
    <citation type="journal article" date="2023" name="Plant J.">
        <title>The genome of the king protea, Protea cynaroides.</title>
        <authorList>
            <person name="Chang J."/>
            <person name="Duong T.A."/>
            <person name="Schoeman C."/>
            <person name="Ma X."/>
            <person name="Roodt D."/>
            <person name="Barker N."/>
            <person name="Li Z."/>
            <person name="Van de Peer Y."/>
            <person name="Mizrachi E."/>
        </authorList>
    </citation>
    <scope>NUCLEOTIDE SEQUENCE</scope>
    <source>
        <tissue evidence="10">Young leaves</tissue>
    </source>
</reference>
<organism evidence="10 11">
    <name type="scientific">Protea cynaroides</name>
    <dbReference type="NCBI Taxonomy" id="273540"/>
    <lineage>
        <taxon>Eukaryota</taxon>
        <taxon>Viridiplantae</taxon>
        <taxon>Streptophyta</taxon>
        <taxon>Embryophyta</taxon>
        <taxon>Tracheophyta</taxon>
        <taxon>Spermatophyta</taxon>
        <taxon>Magnoliopsida</taxon>
        <taxon>Proteales</taxon>
        <taxon>Proteaceae</taxon>
        <taxon>Protea</taxon>
    </lineage>
</organism>
<evidence type="ECO:0000256" key="3">
    <source>
        <dbReference type="ARBA" id="ARBA00023002"/>
    </source>
</evidence>
<feature type="active site" description="Cysteine sulfenic acid (-SOH) intermediate; for peroxidase activity" evidence="8">
    <location>
        <position position="46"/>
    </location>
</feature>
<dbReference type="PANTHER" id="PTHR43503:SF4">
    <property type="entry name" value="PEROXIREDOXIN-6"/>
    <property type="match status" value="1"/>
</dbReference>
<comment type="function">
    <text evidence="7">Thiol-specific peroxidase that catalyzes the reduction of hydrogen peroxide and organic hydroperoxides to water and alcohols, respectively.</text>
</comment>
<evidence type="ECO:0000256" key="7">
    <source>
        <dbReference type="PIRNR" id="PIRNR000239"/>
    </source>
</evidence>
<dbReference type="OrthoDB" id="2996783at2759"/>
<dbReference type="GO" id="GO:0140824">
    <property type="term" value="F:thioredoxin-dependent peroxiredoxin activity"/>
    <property type="evidence" value="ECO:0007669"/>
    <property type="project" value="UniProtKB-EC"/>
</dbReference>
<gene>
    <name evidence="10" type="ORF">NE237_010855</name>
</gene>
<dbReference type="PROSITE" id="PS51352">
    <property type="entry name" value="THIOREDOXIN_2"/>
    <property type="match status" value="1"/>
</dbReference>
<evidence type="ECO:0000256" key="1">
    <source>
        <dbReference type="ARBA" id="ARBA00022559"/>
    </source>
</evidence>
<evidence type="ECO:0000256" key="5">
    <source>
        <dbReference type="ARBA" id="ARBA00025719"/>
    </source>
</evidence>
<feature type="domain" description="Thioredoxin" evidence="9">
    <location>
        <begin position="4"/>
        <end position="165"/>
    </location>
</feature>
<dbReference type="InterPro" id="IPR036249">
    <property type="entry name" value="Thioredoxin-like_sf"/>
</dbReference>
<dbReference type="PANTHER" id="PTHR43503">
    <property type="entry name" value="MCG48959-RELATED"/>
    <property type="match status" value="1"/>
</dbReference>
<evidence type="ECO:0000259" key="9">
    <source>
        <dbReference type="PROSITE" id="PS51352"/>
    </source>
</evidence>
<dbReference type="GO" id="GO:0005829">
    <property type="term" value="C:cytosol"/>
    <property type="evidence" value="ECO:0007669"/>
    <property type="project" value="TreeGrafter"/>
</dbReference>
<evidence type="ECO:0000256" key="6">
    <source>
        <dbReference type="ARBA" id="ARBA00049091"/>
    </source>
</evidence>
<evidence type="ECO:0000256" key="4">
    <source>
        <dbReference type="ARBA" id="ARBA00023284"/>
    </source>
</evidence>
<keyword evidence="11" id="KW-1185">Reference proteome</keyword>
<dbReference type="FunFam" id="3.40.30.10:FF:000011">
    <property type="entry name" value="Peroxiredoxin PRX1"/>
    <property type="match status" value="1"/>
</dbReference>
<dbReference type="Pfam" id="PF10417">
    <property type="entry name" value="1-cysPrx_C"/>
    <property type="match status" value="1"/>
</dbReference>
<dbReference type="EMBL" id="JAMYWD010000002">
    <property type="protein sequence ID" value="KAJ4980075.1"/>
    <property type="molecule type" value="Genomic_DNA"/>
</dbReference>
<evidence type="ECO:0000256" key="8">
    <source>
        <dbReference type="PIRSR" id="PIRSR000239-1"/>
    </source>
</evidence>
<dbReference type="GO" id="GO:0005739">
    <property type="term" value="C:mitochondrion"/>
    <property type="evidence" value="ECO:0007669"/>
    <property type="project" value="TreeGrafter"/>
</dbReference>
<keyword evidence="2 7" id="KW-0049">Antioxidant</keyword>
<accession>A0A9Q0L0L3</accession>
<name>A0A9Q0L0L3_9MAGN</name>
<dbReference type="Gene3D" id="3.30.1020.10">
    <property type="entry name" value="Antioxidant, Horf6, Chain A, domain2"/>
    <property type="match status" value="1"/>
</dbReference>
<evidence type="ECO:0000256" key="2">
    <source>
        <dbReference type="ARBA" id="ARBA00022862"/>
    </source>
</evidence>
<keyword evidence="4 7" id="KW-0676">Redox-active center</keyword>
<dbReference type="Pfam" id="PF00578">
    <property type="entry name" value="AhpC-TSA"/>
    <property type="match status" value="1"/>
</dbReference>
<proteinExistence type="inferred from homology"/>
<comment type="catalytic activity">
    <reaction evidence="6 7">
        <text>a hydroperoxide + [thioredoxin]-dithiol = an alcohol + [thioredoxin]-disulfide + H2O</text>
        <dbReference type="Rhea" id="RHEA:62620"/>
        <dbReference type="Rhea" id="RHEA-COMP:10698"/>
        <dbReference type="Rhea" id="RHEA-COMP:10700"/>
        <dbReference type="ChEBI" id="CHEBI:15377"/>
        <dbReference type="ChEBI" id="CHEBI:29950"/>
        <dbReference type="ChEBI" id="CHEBI:30879"/>
        <dbReference type="ChEBI" id="CHEBI:35924"/>
        <dbReference type="ChEBI" id="CHEBI:50058"/>
        <dbReference type="EC" id="1.11.1.24"/>
    </reaction>
</comment>
<dbReference type="EC" id="1.11.1.24" evidence="7"/>
<sequence>MPRLTIGDTLPNLEVETTYGKFMLYDFVRQNWVIIFSHPGDFTPMCTTELAKVATSTEIFEERGVKLLVLSCDDIQSHNNWIKDIESYSRGCNVKFPIIADPTREIIKELNIMDPDKKDVTGKQVLSRALHVVARDKKVKFSILYPATIGRNVDKILRVIDALQKTVNHKVGTPMNWMPGEPVAIHPSLSDDQAKEMFPWDTMLLSFPPANTISASPCFNHHFIRTPSKLSFTCTRVDI</sequence>
<dbReference type="GO" id="GO:0045454">
    <property type="term" value="P:cell redox homeostasis"/>
    <property type="evidence" value="ECO:0007669"/>
    <property type="project" value="TreeGrafter"/>
</dbReference>
<dbReference type="Proteomes" id="UP001141806">
    <property type="component" value="Unassembled WGS sequence"/>
</dbReference>
<dbReference type="InterPro" id="IPR013766">
    <property type="entry name" value="Thioredoxin_domain"/>
</dbReference>